<evidence type="ECO:0000256" key="1">
    <source>
        <dbReference type="ARBA" id="ARBA00006620"/>
    </source>
</evidence>
<evidence type="ECO:0000313" key="9">
    <source>
        <dbReference type="Proteomes" id="UP001236569"/>
    </source>
</evidence>
<evidence type="ECO:0000256" key="2">
    <source>
        <dbReference type="ARBA" id="ARBA00022649"/>
    </source>
</evidence>
<dbReference type="Gene3D" id="3.30.920.30">
    <property type="entry name" value="Hypothetical protein"/>
    <property type="match status" value="1"/>
</dbReference>
<protein>
    <submittedName>
        <fullName evidence="8">Type II toxin-antitoxin system HicA family toxin</fullName>
    </submittedName>
</protein>
<evidence type="ECO:0000256" key="5">
    <source>
        <dbReference type="ARBA" id="ARBA00022801"/>
    </source>
</evidence>
<dbReference type="EMBL" id="JASHID010000001">
    <property type="protein sequence ID" value="MDI9863026.1"/>
    <property type="molecule type" value="Genomic_DNA"/>
</dbReference>
<evidence type="ECO:0000256" key="6">
    <source>
        <dbReference type="ARBA" id="ARBA00022884"/>
    </source>
</evidence>
<keyword evidence="3" id="KW-0540">Nuclease</keyword>
<evidence type="ECO:0000256" key="3">
    <source>
        <dbReference type="ARBA" id="ARBA00022722"/>
    </source>
</evidence>
<proteinExistence type="inferred from homology"/>
<evidence type="ECO:0000256" key="7">
    <source>
        <dbReference type="ARBA" id="ARBA00023016"/>
    </source>
</evidence>
<dbReference type="InterPro" id="IPR012933">
    <property type="entry name" value="HicA_mRNA_interferase"/>
</dbReference>
<reference evidence="8 9" key="1">
    <citation type="submission" date="2023-05" db="EMBL/GenBank/DDBJ databases">
        <title>Novel species of genus Flectobacillus isolated from stream in China.</title>
        <authorList>
            <person name="Lu H."/>
        </authorList>
    </citation>
    <scope>NUCLEOTIDE SEQUENCE [LARGE SCALE GENOMIC DNA]</scope>
    <source>
        <strain evidence="8 9">DC10W</strain>
    </source>
</reference>
<gene>
    <name evidence="8" type="ORF">QM480_01715</name>
</gene>
<keyword evidence="5" id="KW-0378">Hydrolase</keyword>
<keyword evidence="6" id="KW-0694">RNA-binding</keyword>
<keyword evidence="4" id="KW-0255">Endonuclease</keyword>
<organism evidence="8 9">
    <name type="scientific">Flectobacillus longus</name>
    <dbReference type="NCBI Taxonomy" id="2984207"/>
    <lineage>
        <taxon>Bacteria</taxon>
        <taxon>Pseudomonadati</taxon>
        <taxon>Bacteroidota</taxon>
        <taxon>Cytophagia</taxon>
        <taxon>Cytophagales</taxon>
        <taxon>Flectobacillaceae</taxon>
        <taxon>Flectobacillus</taxon>
    </lineage>
</organism>
<dbReference type="SUPFAM" id="SSF54786">
    <property type="entry name" value="YcfA/nrd intein domain"/>
    <property type="match status" value="1"/>
</dbReference>
<accession>A0ABT6YHE8</accession>
<dbReference type="InterPro" id="IPR038570">
    <property type="entry name" value="HicA_sf"/>
</dbReference>
<evidence type="ECO:0000256" key="4">
    <source>
        <dbReference type="ARBA" id="ARBA00022759"/>
    </source>
</evidence>
<keyword evidence="2" id="KW-1277">Toxin-antitoxin system</keyword>
<keyword evidence="7" id="KW-0346">Stress response</keyword>
<comment type="similarity">
    <text evidence="1">Belongs to the HicA mRNA interferase family.</text>
</comment>
<dbReference type="Pfam" id="PF07927">
    <property type="entry name" value="HicA_toxin"/>
    <property type="match status" value="1"/>
</dbReference>
<evidence type="ECO:0000313" key="8">
    <source>
        <dbReference type="EMBL" id="MDI9863026.1"/>
    </source>
</evidence>
<dbReference type="Proteomes" id="UP001236569">
    <property type="component" value="Unassembled WGS sequence"/>
</dbReference>
<sequence>MTVAEVTSILESNGWVAVRTKGSHIIFKKTGNRNNVSVSSHGDGSEIPIGTLRSIFRKAGIKFPK</sequence>
<name>A0ABT6YHE8_9BACT</name>
<comment type="caution">
    <text evidence="8">The sequence shown here is derived from an EMBL/GenBank/DDBJ whole genome shotgun (WGS) entry which is preliminary data.</text>
</comment>
<dbReference type="RefSeq" id="WP_283368365.1">
    <property type="nucleotide sequence ID" value="NZ_JASHID010000001.1"/>
</dbReference>
<keyword evidence="9" id="KW-1185">Reference proteome</keyword>